<sequence>MGSSQTLGWIITGIISVLAIVAIAFGYGMWSASDRLNSATHQTSVIAADIRQFYEGSGATDFSDLTTATAIKAGGSDFVATGATTIPLPWTGSYITYSGATDQFFGTAVNVAARSCAAYARSQKTAVTVNGQQYSTANTSGIASACHTSDDNTIVFAYNK</sequence>
<dbReference type="SUPFAM" id="SSF54523">
    <property type="entry name" value="Pili subunits"/>
    <property type="match status" value="1"/>
</dbReference>
<protein>
    <recommendedName>
        <fullName evidence="2">Type 4 secretion system PilS N-terminal domain-containing protein</fullName>
    </recommendedName>
</protein>
<name>A0ABX2P9F1_9PROT</name>
<keyword evidence="1" id="KW-1133">Transmembrane helix</keyword>
<organism evidence="3 4">
    <name type="scientific">Asaia spathodeae</name>
    <dbReference type="NCBI Taxonomy" id="657016"/>
    <lineage>
        <taxon>Bacteria</taxon>
        <taxon>Pseudomonadati</taxon>
        <taxon>Pseudomonadota</taxon>
        <taxon>Alphaproteobacteria</taxon>
        <taxon>Acetobacterales</taxon>
        <taxon>Acetobacteraceae</taxon>
        <taxon>Asaia</taxon>
    </lineage>
</organism>
<evidence type="ECO:0000313" key="4">
    <source>
        <dbReference type="Proteomes" id="UP001516351"/>
    </source>
</evidence>
<dbReference type="Gene3D" id="3.30.1690.10">
    <property type="entry name" value="TcpA-like pilin"/>
    <property type="match status" value="1"/>
</dbReference>
<feature type="domain" description="Type 4 secretion system PilS N-terminal" evidence="2">
    <location>
        <begin position="39"/>
        <end position="157"/>
    </location>
</feature>
<gene>
    <name evidence="3" type="ORF">HW542_15595</name>
</gene>
<dbReference type="Pfam" id="PF08805">
    <property type="entry name" value="PilS"/>
    <property type="match status" value="1"/>
</dbReference>
<evidence type="ECO:0000256" key="1">
    <source>
        <dbReference type="SAM" id="Phobius"/>
    </source>
</evidence>
<feature type="transmembrane region" description="Helical" evidence="1">
    <location>
        <begin position="6"/>
        <end position="30"/>
    </location>
</feature>
<accession>A0ABX2P9F1</accession>
<dbReference type="InterPro" id="IPR014911">
    <property type="entry name" value="PilS_N"/>
</dbReference>
<keyword evidence="1" id="KW-0812">Transmembrane</keyword>
<comment type="caution">
    <text evidence="3">The sequence shown here is derived from an EMBL/GenBank/DDBJ whole genome shotgun (WGS) entry which is preliminary data.</text>
</comment>
<evidence type="ECO:0000313" key="3">
    <source>
        <dbReference type="EMBL" id="NVN48224.1"/>
    </source>
</evidence>
<keyword evidence="4" id="KW-1185">Reference proteome</keyword>
<proteinExistence type="predicted"/>
<dbReference type="RefSeq" id="WP_267311328.1">
    <property type="nucleotide sequence ID" value="NZ_JABXXV010000011.1"/>
</dbReference>
<dbReference type="EMBL" id="JABXXV010000011">
    <property type="protein sequence ID" value="NVN48224.1"/>
    <property type="molecule type" value="Genomic_DNA"/>
</dbReference>
<dbReference type="Proteomes" id="UP001516351">
    <property type="component" value="Unassembled WGS sequence"/>
</dbReference>
<dbReference type="InterPro" id="IPR045584">
    <property type="entry name" value="Pilin-like"/>
</dbReference>
<keyword evidence="1" id="KW-0472">Membrane</keyword>
<evidence type="ECO:0000259" key="2">
    <source>
        <dbReference type="Pfam" id="PF08805"/>
    </source>
</evidence>
<reference evidence="3 4" key="1">
    <citation type="submission" date="2020-06" db="EMBL/GenBank/DDBJ databases">
        <title>Synonyms of Asaia species.</title>
        <authorList>
            <person name="Sombolestani A."/>
        </authorList>
    </citation>
    <scope>NUCLEOTIDE SEQUENCE [LARGE SCALE GENOMIC DNA]</scope>
    <source>
        <strain evidence="3 4">LMG 27047</strain>
    </source>
</reference>